<dbReference type="AlphaFoldDB" id="A0A812R6J4"/>
<feature type="compositionally biased region" description="Basic and acidic residues" evidence="1">
    <location>
        <begin position="684"/>
        <end position="697"/>
    </location>
</feature>
<proteinExistence type="predicted"/>
<reference evidence="2" key="1">
    <citation type="submission" date="2021-02" db="EMBL/GenBank/DDBJ databases">
        <authorList>
            <person name="Dougan E. K."/>
            <person name="Rhodes N."/>
            <person name="Thang M."/>
            <person name="Chan C."/>
        </authorList>
    </citation>
    <scope>NUCLEOTIDE SEQUENCE</scope>
</reference>
<dbReference type="OrthoDB" id="445862at2759"/>
<evidence type="ECO:0000313" key="2">
    <source>
        <dbReference type="EMBL" id="CAE7424339.1"/>
    </source>
</evidence>
<name>A0A812R6J4_SYMPI</name>
<protein>
    <submittedName>
        <fullName evidence="2">Uncharacterized protein</fullName>
    </submittedName>
</protein>
<comment type="caution">
    <text evidence="2">The sequence shown here is derived from an EMBL/GenBank/DDBJ whole genome shotgun (WGS) entry which is preliminary data.</text>
</comment>
<evidence type="ECO:0000313" key="3">
    <source>
        <dbReference type="Proteomes" id="UP000649617"/>
    </source>
</evidence>
<feature type="region of interest" description="Disordered" evidence="1">
    <location>
        <begin position="57"/>
        <end position="96"/>
    </location>
</feature>
<feature type="region of interest" description="Disordered" evidence="1">
    <location>
        <begin position="370"/>
        <end position="408"/>
    </location>
</feature>
<organism evidence="2 3">
    <name type="scientific">Symbiodinium pilosum</name>
    <name type="common">Dinoflagellate</name>
    <dbReference type="NCBI Taxonomy" id="2952"/>
    <lineage>
        <taxon>Eukaryota</taxon>
        <taxon>Sar</taxon>
        <taxon>Alveolata</taxon>
        <taxon>Dinophyceae</taxon>
        <taxon>Suessiales</taxon>
        <taxon>Symbiodiniaceae</taxon>
        <taxon>Symbiodinium</taxon>
    </lineage>
</organism>
<accession>A0A812R6J4</accession>
<evidence type="ECO:0000256" key="1">
    <source>
        <dbReference type="SAM" id="MobiDB-lite"/>
    </source>
</evidence>
<sequence length="735" mass="78106">GGDLLSGRILFLCTECMSETEIQLLRKELRALQTQVAHLQIRVAELEGFEVVSGVGDYEGYPPQPEETGSASASASPSVPVTSSTPSPAGPVVEEASEGQTWEFRLSVAREIGGFLRRSLEGVSQGTSGRHKVSLKSRLYIIIRDRAGNIYTDPVKIVRSWREAKALVDKEGDLGNSVFVGLMSEESDQDEGVDARSSLVFKENRTNNSYKVGSLAGSVAGETSATVCIAELGGRLIVAVPGTAWAKKVAKRKLEKSTLGKALGVDVVGCSISDLESPLPEVVIKAWVGVLSMHDEARIEFTAEPPTYNFGDGILPYGEALVRVADEHFAFTTAESGGGGDGIFKRMSVVESGLADMREMLQTLVSQKVGASATTATGAKPKARATPAKKRSETTAPQPAGDLGGLDRGTLAAARSAGIPEDSLKEMARLIGAKRNKVEEITIPEALEEDDGAGIDGDFLDEPGDLEETAELGGKDLIETAVVQLTRLVSTLAQDKQKKGQDLEALLDQAPGSSSASDSTFSGARRSHATALRALTKAFNESPRLIFEAIEGQMEKDFSHTPAALSSGVCSARAWLCSRSRMGNFQNHVRWSWQVGGILDELAAGEPDRARARAALLLAAADQASIDGGSWIMSTVSLLEPLPPYHEFSKHSLPSPAEAQVSALYDPRWTEIFLGSLKDRESYNEAKRKLQAADRGRGHTAHQSADEPSGGQPPKGKGKGGKGAGGGSEQKPDKQ</sequence>
<keyword evidence="3" id="KW-1185">Reference proteome</keyword>
<dbReference type="Proteomes" id="UP000649617">
    <property type="component" value="Unassembled WGS sequence"/>
</dbReference>
<dbReference type="EMBL" id="CAJNIZ010019315">
    <property type="protein sequence ID" value="CAE7424339.1"/>
    <property type="molecule type" value="Genomic_DNA"/>
</dbReference>
<feature type="non-terminal residue" evidence="2">
    <location>
        <position position="735"/>
    </location>
</feature>
<feature type="region of interest" description="Disordered" evidence="1">
    <location>
        <begin position="684"/>
        <end position="735"/>
    </location>
</feature>
<gene>
    <name evidence="2" type="ORF">SPIL2461_LOCUS10415</name>
</gene>
<feature type="compositionally biased region" description="Low complexity" evidence="1">
    <location>
        <begin position="370"/>
        <end position="380"/>
    </location>
</feature>
<feature type="compositionally biased region" description="Low complexity" evidence="1">
    <location>
        <begin position="68"/>
        <end position="93"/>
    </location>
</feature>